<dbReference type="GO" id="GO:0033596">
    <property type="term" value="C:TSC1-TSC2 complex"/>
    <property type="evidence" value="ECO:0007669"/>
    <property type="project" value="TreeGrafter"/>
</dbReference>
<dbReference type="GO" id="GO:0051726">
    <property type="term" value="P:regulation of cell cycle"/>
    <property type="evidence" value="ECO:0007669"/>
    <property type="project" value="TreeGrafter"/>
</dbReference>
<dbReference type="WBParaSite" id="TCONS_00015960.p1">
    <property type="protein sequence ID" value="TCONS_00015960.p1"/>
    <property type="gene ID" value="XLOC_010729"/>
</dbReference>
<feature type="coiled-coil region" evidence="1">
    <location>
        <begin position="598"/>
        <end position="754"/>
    </location>
</feature>
<dbReference type="WBParaSite" id="SSTP_0000879500.1">
    <property type="protein sequence ID" value="SSTP_0000879500.1"/>
    <property type="gene ID" value="SSTP_0000879500"/>
</dbReference>
<evidence type="ECO:0000256" key="1">
    <source>
        <dbReference type="SAM" id="Coils"/>
    </source>
</evidence>
<keyword evidence="1" id="KW-0175">Coiled coil</keyword>
<reference evidence="3" key="1">
    <citation type="submission" date="2015-08" db="UniProtKB">
        <authorList>
            <consortium name="WormBaseParasite"/>
        </authorList>
    </citation>
    <scope>IDENTIFICATION</scope>
</reference>
<organism evidence="3">
    <name type="scientific">Strongyloides stercoralis</name>
    <name type="common">Threadworm</name>
    <dbReference type="NCBI Taxonomy" id="6248"/>
    <lineage>
        <taxon>Eukaryota</taxon>
        <taxon>Metazoa</taxon>
        <taxon>Ecdysozoa</taxon>
        <taxon>Nematoda</taxon>
        <taxon>Chromadorea</taxon>
        <taxon>Rhabditida</taxon>
        <taxon>Tylenchina</taxon>
        <taxon>Panagrolaimomorpha</taxon>
        <taxon>Strongyloidoidea</taxon>
        <taxon>Strongyloididae</taxon>
        <taxon>Strongyloides</taxon>
    </lineage>
</organism>
<dbReference type="PANTHER" id="PTHR15154">
    <property type="entry name" value="HAMARTIN"/>
    <property type="match status" value="1"/>
</dbReference>
<keyword evidence="2" id="KW-1185">Reference proteome</keyword>
<protein>
    <submittedName>
        <fullName evidence="3">Hamartin</fullName>
    </submittedName>
</protein>
<dbReference type="InterPro" id="IPR007483">
    <property type="entry name" value="Hamartin"/>
</dbReference>
<dbReference type="GO" id="GO:0032007">
    <property type="term" value="P:negative regulation of TOR signaling"/>
    <property type="evidence" value="ECO:0007669"/>
    <property type="project" value="TreeGrafter"/>
</dbReference>
<accession>A0A0K0EH39</accession>
<dbReference type="PANTHER" id="PTHR15154:SF2">
    <property type="entry name" value="HAMARTIN"/>
    <property type="match status" value="1"/>
</dbReference>
<sequence>MVRVQNSKLFKKYIQKLESLNINEVREAKEKLNEFVDRGLCIVELVAEFSRTRSFRCIEILCNVKIPYDKILIESIEKHLEENPHATLILLVQLTQNDSTWISKLPFYNNLFENILKNYIYNSTDPLLKSAGLYFISCLLPHCPKMPQSTLELICSTFIKNFEYLYTTLKMNNKVENEDISYKLNIHFPLKKAFTIFYGMFPNTLINYIKNQYKSNKITKDLFNQIIEKFFSSVKFNPILIIKDENDEINGQHLNFTNTHDIWNEFNNLSVFNEDYNITFTKSTDENSFYNDSYLAIDNFITDDDTIDVGNEIVFNEENEEIYDADLFTMSNSNSRKVSYEMNDITEEKNNLDLSSNNKKLKEVRTIELPSKKCEIIEEYKGKEVKVLEEDYLNDRDIEFNNYQKKQNIKNKSNFCGFKQSNNLILNNSNENILNKEKWKSLPNILENSNYDNCRKYNENIAKKPDINISNIFQRKKDKYMKASKIHHECLINLGLGDHFPGIMYDDMKKMMEKLNDKDKIDILKTRLVLVNQHLLFERYSRLMYLERIKCLYNRLLREKNKNKYFKCLELTNKSLVSEVNYVNQCITNIQLEKEKEISKQNEEIVLWKNKLIDLKNENRELKFKIEKLKKNSEYIHINELSDIESNYLAIIRDLEHENELLKNEINKLSNIEKLLNECNDINFQLSEKLNKYKLKNENLIEESKKQTDKNHVESFKNILICKEDELIRMQQQLNNSRKEFKSLIQKYKQLEQTLALEYYKNKEIKLLMAKQAKANSKLIETLNERYKTISILNDKQTNYIKVLFEIIEQNKKRMPNTSESNNQEVLKIFEDSLSSDIGLLNQDNLRDSNLLPEFIINNTTGQRYLQSRSSGRNSWNNSEPNKCLNINRRRFDSQAENSS</sequence>
<dbReference type="STRING" id="6248.A0A0K0EH39"/>
<name>A0A0K0EH39_STRER</name>
<evidence type="ECO:0000313" key="2">
    <source>
        <dbReference type="Proteomes" id="UP000035681"/>
    </source>
</evidence>
<proteinExistence type="predicted"/>
<dbReference type="AlphaFoldDB" id="A0A0K0EH39"/>
<evidence type="ECO:0000313" key="3">
    <source>
        <dbReference type="WBParaSite" id="SSTP_0000879500.1"/>
    </source>
</evidence>
<dbReference type="Proteomes" id="UP000035681">
    <property type="component" value="Unplaced"/>
</dbReference>